<sequence length="579" mass="65651">MFFVTYSQSVLADKIDDFIQSIQVSTYNCPDDQFIPQVDEYIKRRSVLPEQLIKLKVHKAQWLICVGKNDQAQMILENLLSDPLMAQNSQSYASVYYHLGYIFDVQESPQKCDYYRQSEQLAKDKFADVYLSSQLGLITVCDQDKQDIGIKLGRLFALLKSYSESDDLESIAHIHNNIGLLYASIGQRALAAEQYEKTYELGLKVYEEKNQIAPLISLITSYTGSGDYENAKLMIEELGKRNLKINTPLSNSLFHFAQSRQAYRTNDFEALRNSMRSWNVFLKQISQKTMNLLYDWYAAALCLHDKDRICVSEFLQKQNDTNLAMPASLSNHLHYAAFLVKAHLFLGNIEAAKLSFDNYFSISLEKIKKQQQSARVLGAANLHNEIIGLETHLTKAKEQRLQIILLVLMTILGLIVLVYLTVGRSYLRKLATDPLTGLFNEHSVVTQIKKVKAPIDDKVNALALIDVSNFTAINAQYGYKVGELALKQVAECLKQVTREKDIVGRVGADQFIVCLVNIENVIAEELFSRIQKALTDVNFKVGNREKVDVFSNMHVYSSVTSLSDADEVLAEIRSVLRKA</sequence>
<proteinExistence type="predicted"/>
<dbReference type="SUPFAM" id="SSF48452">
    <property type="entry name" value="TPR-like"/>
    <property type="match status" value="1"/>
</dbReference>
<evidence type="ECO:0000313" key="5">
    <source>
        <dbReference type="EMBL" id="GAC18072.1"/>
    </source>
</evidence>
<evidence type="ECO:0000256" key="1">
    <source>
        <dbReference type="ARBA" id="ARBA00012528"/>
    </source>
</evidence>
<keyword evidence="3" id="KW-1133">Transmembrane helix</keyword>
<name>K6YIT0_9ALTE</name>
<dbReference type="eggNOG" id="COG2199">
    <property type="taxonomic scope" value="Bacteria"/>
</dbReference>
<dbReference type="Pfam" id="PF00990">
    <property type="entry name" value="GGDEF"/>
    <property type="match status" value="1"/>
</dbReference>
<protein>
    <recommendedName>
        <fullName evidence="1">diguanylate cyclase</fullName>
        <ecNumber evidence="1">2.7.7.65</ecNumber>
    </recommendedName>
</protein>
<evidence type="ECO:0000256" key="2">
    <source>
        <dbReference type="ARBA" id="ARBA00034247"/>
    </source>
</evidence>
<dbReference type="AlphaFoldDB" id="K6YIT0"/>
<dbReference type="Gene3D" id="3.30.70.270">
    <property type="match status" value="1"/>
</dbReference>
<keyword evidence="3" id="KW-0812">Transmembrane</keyword>
<dbReference type="NCBIfam" id="TIGR00254">
    <property type="entry name" value="GGDEF"/>
    <property type="match status" value="1"/>
</dbReference>
<keyword evidence="6" id="KW-1185">Reference proteome</keyword>
<dbReference type="EC" id="2.7.7.65" evidence="1"/>
<dbReference type="PANTHER" id="PTHR45138:SF9">
    <property type="entry name" value="DIGUANYLATE CYCLASE DGCM-RELATED"/>
    <property type="match status" value="1"/>
</dbReference>
<organism evidence="5 6">
    <name type="scientific">Paraglaciecola arctica BSs20135</name>
    <dbReference type="NCBI Taxonomy" id="493475"/>
    <lineage>
        <taxon>Bacteria</taxon>
        <taxon>Pseudomonadati</taxon>
        <taxon>Pseudomonadota</taxon>
        <taxon>Gammaproteobacteria</taxon>
        <taxon>Alteromonadales</taxon>
        <taxon>Alteromonadaceae</taxon>
        <taxon>Paraglaciecola</taxon>
    </lineage>
</organism>
<comment type="catalytic activity">
    <reaction evidence="2">
        <text>2 GTP = 3',3'-c-di-GMP + 2 diphosphate</text>
        <dbReference type="Rhea" id="RHEA:24898"/>
        <dbReference type="ChEBI" id="CHEBI:33019"/>
        <dbReference type="ChEBI" id="CHEBI:37565"/>
        <dbReference type="ChEBI" id="CHEBI:58805"/>
        <dbReference type="EC" id="2.7.7.65"/>
    </reaction>
</comment>
<dbReference type="SUPFAM" id="SSF55073">
    <property type="entry name" value="Nucleotide cyclase"/>
    <property type="match status" value="1"/>
</dbReference>
<accession>K6YIT0</accession>
<evidence type="ECO:0000256" key="3">
    <source>
        <dbReference type="SAM" id="Phobius"/>
    </source>
</evidence>
<dbReference type="GO" id="GO:0052621">
    <property type="term" value="F:diguanylate cyclase activity"/>
    <property type="evidence" value="ECO:0007669"/>
    <property type="project" value="UniProtKB-EC"/>
</dbReference>
<dbReference type="Gene3D" id="1.25.40.10">
    <property type="entry name" value="Tetratricopeptide repeat domain"/>
    <property type="match status" value="1"/>
</dbReference>
<comment type="caution">
    <text evidence="5">The sequence shown here is derived from an EMBL/GenBank/DDBJ whole genome shotgun (WGS) entry which is preliminary data.</text>
</comment>
<dbReference type="InterPro" id="IPR043128">
    <property type="entry name" value="Rev_trsase/Diguanyl_cyclase"/>
</dbReference>
<evidence type="ECO:0000313" key="6">
    <source>
        <dbReference type="Proteomes" id="UP000006327"/>
    </source>
</evidence>
<dbReference type="PANTHER" id="PTHR45138">
    <property type="entry name" value="REGULATORY COMPONENTS OF SENSORY TRANSDUCTION SYSTEM"/>
    <property type="match status" value="1"/>
</dbReference>
<dbReference type="InterPro" id="IPR011990">
    <property type="entry name" value="TPR-like_helical_dom_sf"/>
</dbReference>
<dbReference type="EMBL" id="BAEO01000013">
    <property type="protein sequence ID" value="GAC18072.1"/>
    <property type="molecule type" value="Genomic_DNA"/>
</dbReference>
<keyword evidence="3" id="KW-0472">Membrane</keyword>
<dbReference type="Proteomes" id="UP000006327">
    <property type="component" value="Unassembled WGS sequence"/>
</dbReference>
<reference evidence="5 6" key="1">
    <citation type="journal article" date="2017" name="Antonie Van Leeuwenhoek">
        <title>Rhizobium rhizosphaerae sp. nov., a novel species isolated from rice rhizosphere.</title>
        <authorList>
            <person name="Zhao J.J."/>
            <person name="Zhang J."/>
            <person name="Zhang R.J."/>
            <person name="Zhang C.W."/>
            <person name="Yin H.Q."/>
            <person name="Zhang X.X."/>
        </authorList>
    </citation>
    <scope>NUCLEOTIDE SEQUENCE [LARGE SCALE GENOMIC DNA]</scope>
    <source>
        <strain evidence="5 6">BSs20135</strain>
    </source>
</reference>
<dbReference type="PROSITE" id="PS50887">
    <property type="entry name" value="GGDEF"/>
    <property type="match status" value="1"/>
</dbReference>
<dbReference type="STRING" id="493475.GARC_1091"/>
<feature type="domain" description="GGDEF" evidence="4">
    <location>
        <begin position="458"/>
        <end position="579"/>
    </location>
</feature>
<dbReference type="InterPro" id="IPR050469">
    <property type="entry name" value="Diguanylate_Cyclase"/>
</dbReference>
<gene>
    <name evidence="5" type="ORF">GARC_1091</name>
</gene>
<dbReference type="CDD" id="cd01949">
    <property type="entry name" value="GGDEF"/>
    <property type="match status" value="1"/>
</dbReference>
<evidence type="ECO:0000259" key="4">
    <source>
        <dbReference type="PROSITE" id="PS50887"/>
    </source>
</evidence>
<dbReference type="SMART" id="SM00267">
    <property type="entry name" value="GGDEF"/>
    <property type="match status" value="1"/>
</dbReference>
<dbReference type="InterPro" id="IPR029787">
    <property type="entry name" value="Nucleotide_cyclase"/>
</dbReference>
<feature type="transmembrane region" description="Helical" evidence="3">
    <location>
        <begin position="403"/>
        <end position="422"/>
    </location>
</feature>
<dbReference type="InterPro" id="IPR000160">
    <property type="entry name" value="GGDEF_dom"/>
</dbReference>